<protein>
    <recommendedName>
        <fullName evidence="3">Tyrosine specific protein phosphatases domain-containing protein</fullName>
    </recommendedName>
</protein>
<dbReference type="InterPro" id="IPR029021">
    <property type="entry name" value="Prot-tyrosine_phosphatase-like"/>
</dbReference>
<dbReference type="PROSITE" id="PS00383">
    <property type="entry name" value="TYR_PHOSPHATASE_1"/>
    <property type="match status" value="1"/>
</dbReference>
<evidence type="ECO:0000256" key="2">
    <source>
        <dbReference type="SAM" id="MobiDB-lite"/>
    </source>
</evidence>
<comment type="caution">
    <text evidence="4">The sequence shown here is derived from an EMBL/GenBank/DDBJ whole genome shotgun (WGS) entry which is preliminary data.</text>
</comment>
<dbReference type="InterPro" id="IPR057023">
    <property type="entry name" value="PTP-SAK"/>
</dbReference>
<keyword evidence="1" id="KW-0378">Hydrolase</keyword>
<dbReference type="Gene3D" id="3.90.190.10">
    <property type="entry name" value="Protein tyrosine phosphatase superfamily"/>
    <property type="match status" value="1"/>
</dbReference>
<dbReference type="RefSeq" id="WP_345321422.1">
    <property type="nucleotide sequence ID" value="NZ_BAABGA010000024.1"/>
</dbReference>
<evidence type="ECO:0000256" key="1">
    <source>
        <dbReference type="ARBA" id="ARBA00022801"/>
    </source>
</evidence>
<dbReference type="PROSITE" id="PS50056">
    <property type="entry name" value="TYR_PHOSPHATASE_2"/>
    <property type="match status" value="1"/>
</dbReference>
<dbReference type="PANTHER" id="PTHR35609">
    <property type="entry name" value="MACRO DOMAIN-CONTAINING PROTEIN"/>
    <property type="match status" value="1"/>
</dbReference>
<evidence type="ECO:0000259" key="3">
    <source>
        <dbReference type="PROSITE" id="PS50056"/>
    </source>
</evidence>
<organism evidence="4 5">
    <name type="scientific">Novipirellula rosea</name>
    <dbReference type="NCBI Taxonomy" id="1031540"/>
    <lineage>
        <taxon>Bacteria</taxon>
        <taxon>Pseudomonadati</taxon>
        <taxon>Planctomycetota</taxon>
        <taxon>Planctomycetia</taxon>
        <taxon>Pirellulales</taxon>
        <taxon>Pirellulaceae</taxon>
        <taxon>Novipirellula</taxon>
    </lineage>
</organism>
<dbReference type="Pfam" id="PF22784">
    <property type="entry name" value="PTP-SAK"/>
    <property type="match status" value="1"/>
</dbReference>
<evidence type="ECO:0000313" key="5">
    <source>
        <dbReference type="Proteomes" id="UP001500840"/>
    </source>
</evidence>
<feature type="compositionally biased region" description="Polar residues" evidence="2">
    <location>
        <begin position="531"/>
        <end position="547"/>
    </location>
</feature>
<feature type="region of interest" description="Disordered" evidence="2">
    <location>
        <begin position="531"/>
        <end position="552"/>
    </location>
</feature>
<dbReference type="EMBL" id="BAABGA010000024">
    <property type="protein sequence ID" value="GAA4451364.1"/>
    <property type="molecule type" value="Genomic_DNA"/>
</dbReference>
<gene>
    <name evidence="4" type="ORF">GCM10023156_18900</name>
</gene>
<feature type="domain" description="Tyrosine specific protein phosphatases" evidence="3">
    <location>
        <begin position="103"/>
        <end position="161"/>
    </location>
</feature>
<dbReference type="InterPro" id="IPR000387">
    <property type="entry name" value="Tyr_Pase_dom"/>
</dbReference>
<proteinExistence type="predicted"/>
<dbReference type="Proteomes" id="UP001500840">
    <property type="component" value="Unassembled WGS sequence"/>
</dbReference>
<dbReference type="InterPro" id="IPR016130">
    <property type="entry name" value="Tyr_Pase_AS"/>
</dbReference>
<dbReference type="SUPFAM" id="SSF52799">
    <property type="entry name" value="(Phosphotyrosine protein) phosphatases II"/>
    <property type="match status" value="1"/>
</dbReference>
<reference evidence="5" key="1">
    <citation type="journal article" date="2019" name="Int. J. Syst. Evol. Microbiol.">
        <title>The Global Catalogue of Microorganisms (GCM) 10K type strain sequencing project: providing services to taxonomists for standard genome sequencing and annotation.</title>
        <authorList>
            <consortium name="The Broad Institute Genomics Platform"/>
            <consortium name="The Broad Institute Genome Sequencing Center for Infectious Disease"/>
            <person name="Wu L."/>
            <person name="Ma J."/>
        </authorList>
    </citation>
    <scope>NUCLEOTIDE SEQUENCE [LARGE SCALE GENOMIC DNA]</scope>
    <source>
        <strain evidence="5">JCM 17759</strain>
    </source>
</reference>
<evidence type="ECO:0000313" key="4">
    <source>
        <dbReference type="EMBL" id="GAA4451364.1"/>
    </source>
</evidence>
<accession>A0ABP8ML77</accession>
<keyword evidence="5" id="KW-1185">Reference proteome</keyword>
<name>A0ABP8ML77_9BACT</name>
<sequence>MPSFPIPKLATPLPRTYWVVAGKFLAGAYAGKPDAAANYQRLHGLLHSGIRTFISLMEENETNNTGQPFTPYVDVLQRIAADSNERVECLRFPIVDQHITTKTQMVEILDTIDQSIELGRPVYVHCFGGIGRTGTVVCCWLLRHGYATEQNVFDVLQKLRKADVERSSRPAPENETQRQFVLNWHESEPRSSGETTFPPAHRNDWFTKLVGFSERSPAEVQQFISVHDGRLTSKVNGKTFQSGRLEVVSLAELRERSRRVSQPGGRLKLDELVGDASELHADPTNAGAMFQVASQFNLLEMVSPSVTPEQGIGIYEHDHTQGPACAIACGAGTIFRNYFVPLEDQVGQSQNVQIDCLDDFGKSLGNANNRLWTMRNGYALPSSAGLKEINAALEHFSETDLDALRAKLKVGVQWNTQVTLTGCTHLVSQIYCSAMPVAYSRLADTQWERLARLILDAAYEATLAAAIINADRSGNNTVYLTLLGGGAFGNREPWILSAIERACRQFDSFDLDVKVVSYRSSNASVQKLVNSFSQQRSDPSSQGQPDSESLPDHHCPVCGAKQRVFLRYPWYICNECLSLAEDAHGRRLQFANVSFSGGFCYGYADDADSPPQECRSVICLIHGRPVVVSEARFGGVVAQPLSSAYEVERQSKPIDLTT</sequence>
<dbReference type="PANTHER" id="PTHR35609:SF1">
    <property type="entry name" value="MACRO DOMAIN-CONTAINING PROTEIN"/>
    <property type="match status" value="1"/>
</dbReference>